<evidence type="ECO:0000313" key="3">
    <source>
        <dbReference type="EMBL" id="MEQ3550709.1"/>
    </source>
</evidence>
<dbReference type="SUPFAM" id="SSF52402">
    <property type="entry name" value="Adenine nucleotide alpha hydrolases-like"/>
    <property type="match status" value="1"/>
</dbReference>
<feature type="region of interest" description="Disordered" evidence="1">
    <location>
        <begin position="139"/>
        <end position="160"/>
    </location>
</feature>
<feature type="domain" description="UspA" evidence="2">
    <location>
        <begin position="3"/>
        <end position="139"/>
    </location>
</feature>
<organism evidence="3 4">
    <name type="scientific">Pseudonocardia nematodicida</name>
    <dbReference type="NCBI Taxonomy" id="1206997"/>
    <lineage>
        <taxon>Bacteria</taxon>
        <taxon>Bacillati</taxon>
        <taxon>Actinomycetota</taxon>
        <taxon>Actinomycetes</taxon>
        <taxon>Pseudonocardiales</taxon>
        <taxon>Pseudonocardiaceae</taxon>
        <taxon>Pseudonocardia</taxon>
    </lineage>
</organism>
<proteinExistence type="predicted"/>
<dbReference type="Pfam" id="PF00582">
    <property type="entry name" value="Usp"/>
    <property type="match status" value="1"/>
</dbReference>
<dbReference type="RefSeq" id="WP_349297766.1">
    <property type="nucleotide sequence ID" value="NZ_JBEDNQ010000003.1"/>
</dbReference>
<gene>
    <name evidence="3" type="ORF">WIS52_09525</name>
</gene>
<dbReference type="EMBL" id="JBEDNQ010000003">
    <property type="protein sequence ID" value="MEQ3550709.1"/>
    <property type="molecule type" value="Genomic_DNA"/>
</dbReference>
<reference evidence="3 4" key="1">
    <citation type="submission" date="2024-03" db="EMBL/GenBank/DDBJ databases">
        <title>Draft genome sequence of Pseudonocardia nematodicida JCM 31783.</title>
        <authorList>
            <person name="Butdee W."/>
            <person name="Duangmal K."/>
        </authorList>
    </citation>
    <scope>NUCLEOTIDE SEQUENCE [LARGE SCALE GENOMIC DNA]</scope>
    <source>
        <strain evidence="3 4">JCM 31783</strain>
    </source>
</reference>
<evidence type="ECO:0000256" key="1">
    <source>
        <dbReference type="SAM" id="MobiDB-lite"/>
    </source>
</evidence>
<protein>
    <submittedName>
        <fullName evidence="3">Universal stress protein</fullName>
    </submittedName>
</protein>
<dbReference type="CDD" id="cd00293">
    <property type="entry name" value="USP-like"/>
    <property type="match status" value="1"/>
</dbReference>
<sequence length="160" mass="16990">MCVVVGYRTGPPGDRALGVGAELAHRMRARLHVVHVVEAADYPVDPDSADWDLDVVRHLADQQEAVTGALTGTGLLWDFEIRHGDAAVELVHAAMQHDARFVVLGTRGTGARAAVSRLARASVSHRAVALRSLPVLVVPAPPPDGHTTARDHMTSAPRPG</sequence>
<dbReference type="InterPro" id="IPR014729">
    <property type="entry name" value="Rossmann-like_a/b/a_fold"/>
</dbReference>
<comment type="caution">
    <text evidence="3">The sequence shown here is derived from an EMBL/GenBank/DDBJ whole genome shotgun (WGS) entry which is preliminary data.</text>
</comment>
<evidence type="ECO:0000313" key="4">
    <source>
        <dbReference type="Proteomes" id="UP001494902"/>
    </source>
</evidence>
<accession>A0ABV1K895</accession>
<dbReference type="Proteomes" id="UP001494902">
    <property type="component" value="Unassembled WGS sequence"/>
</dbReference>
<dbReference type="Gene3D" id="3.40.50.620">
    <property type="entry name" value="HUPs"/>
    <property type="match status" value="1"/>
</dbReference>
<name>A0ABV1K895_9PSEU</name>
<dbReference type="InterPro" id="IPR006016">
    <property type="entry name" value="UspA"/>
</dbReference>
<evidence type="ECO:0000259" key="2">
    <source>
        <dbReference type="Pfam" id="PF00582"/>
    </source>
</evidence>
<keyword evidence="4" id="KW-1185">Reference proteome</keyword>